<evidence type="ECO:0000313" key="2">
    <source>
        <dbReference type="Proteomes" id="UP000663853"/>
    </source>
</evidence>
<sequence>MAGLPPIPVQISQPGEQLLTMQTNLVDEPITLINAAGKPGEQEWVPENGGLKNLQFGLFAGVQGRPEVGSRVVAVRVPFPWVAEPVDGPNRYYIFTECDGQKLYLEPSPLKIWPPMVTLADRPQAPWELRGLE</sequence>
<dbReference type="AlphaFoldDB" id="A0A8H3GX37"/>
<reference evidence="1" key="1">
    <citation type="submission" date="2021-01" db="EMBL/GenBank/DDBJ databases">
        <authorList>
            <person name="Kaushik A."/>
        </authorList>
    </citation>
    <scope>NUCLEOTIDE SEQUENCE</scope>
    <source>
        <strain evidence="1">AG6-10EEA</strain>
    </source>
</reference>
<dbReference type="Proteomes" id="UP000663853">
    <property type="component" value="Unassembled WGS sequence"/>
</dbReference>
<gene>
    <name evidence="1" type="ORF">RDB_LOCUS76848</name>
</gene>
<accession>A0A8H3GX37</accession>
<dbReference type="EMBL" id="CAJMXA010001919">
    <property type="protein sequence ID" value="CAE6472755.1"/>
    <property type="molecule type" value="Genomic_DNA"/>
</dbReference>
<proteinExistence type="predicted"/>
<name>A0A8H3GX37_9AGAM</name>
<evidence type="ECO:0000313" key="1">
    <source>
        <dbReference type="EMBL" id="CAE6472755.1"/>
    </source>
</evidence>
<comment type="caution">
    <text evidence="1">The sequence shown here is derived from an EMBL/GenBank/DDBJ whole genome shotgun (WGS) entry which is preliminary data.</text>
</comment>
<organism evidence="1 2">
    <name type="scientific">Rhizoctonia solani</name>
    <dbReference type="NCBI Taxonomy" id="456999"/>
    <lineage>
        <taxon>Eukaryota</taxon>
        <taxon>Fungi</taxon>
        <taxon>Dikarya</taxon>
        <taxon>Basidiomycota</taxon>
        <taxon>Agaricomycotina</taxon>
        <taxon>Agaricomycetes</taxon>
        <taxon>Cantharellales</taxon>
        <taxon>Ceratobasidiaceae</taxon>
        <taxon>Rhizoctonia</taxon>
    </lineage>
</organism>
<protein>
    <submittedName>
        <fullName evidence="1">Uncharacterized protein</fullName>
    </submittedName>
</protein>